<reference evidence="2 3" key="1">
    <citation type="submission" date="2024-08" db="EMBL/GenBank/DDBJ databases">
        <title>Gnathostoma spinigerum genome.</title>
        <authorList>
            <person name="Gonzalez-Bertolin B."/>
            <person name="Monzon S."/>
            <person name="Zaballos A."/>
            <person name="Jimenez P."/>
            <person name="Dekumyoy P."/>
            <person name="Varona S."/>
            <person name="Cuesta I."/>
            <person name="Sumanam S."/>
            <person name="Adisakwattana P."/>
            <person name="Gasser R.B."/>
            <person name="Hernandez-Gonzalez A."/>
            <person name="Young N.D."/>
            <person name="Perteguer M.J."/>
        </authorList>
    </citation>
    <scope>NUCLEOTIDE SEQUENCE [LARGE SCALE GENOMIC DNA]</scope>
    <source>
        <strain evidence="2">AL3</strain>
        <tissue evidence="2">Liver</tissue>
    </source>
</reference>
<keyword evidence="3" id="KW-1185">Reference proteome</keyword>
<accession>A0ABD6F494</accession>
<sequence>MASLDGTTLNSVEGWRSTQRNFRGDKSLHTSTSRTLRENNEMNLDKHSNIVSSSAIGRNRETTSSISLCESRDDSQVSIVKKKSW</sequence>
<evidence type="ECO:0000256" key="1">
    <source>
        <dbReference type="SAM" id="MobiDB-lite"/>
    </source>
</evidence>
<gene>
    <name evidence="2" type="ORF">AB6A40_011069</name>
</gene>
<evidence type="ECO:0000313" key="3">
    <source>
        <dbReference type="Proteomes" id="UP001608902"/>
    </source>
</evidence>
<organism evidence="2 3">
    <name type="scientific">Gnathostoma spinigerum</name>
    <dbReference type="NCBI Taxonomy" id="75299"/>
    <lineage>
        <taxon>Eukaryota</taxon>
        <taxon>Metazoa</taxon>
        <taxon>Ecdysozoa</taxon>
        <taxon>Nematoda</taxon>
        <taxon>Chromadorea</taxon>
        <taxon>Rhabditida</taxon>
        <taxon>Spirurina</taxon>
        <taxon>Gnathostomatomorpha</taxon>
        <taxon>Gnathostomatoidea</taxon>
        <taxon>Gnathostomatidae</taxon>
        <taxon>Gnathostoma</taxon>
    </lineage>
</organism>
<feature type="compositionally biased region" description="Basic and acidic residues" evidence="1">
    <location>
        <begin position="35"/>
        <end position="48"/>
    </location>
</feature>
<name>A0ABD6F494_9BILA</name>
<dbReference type="AlphaFoldDB" id="A0ABD6F494"/>
<feature type="region of interest" description="Disordered" evidence="1">
    <location>
        <begin position="1"/>
        <end position="85"/>
    </location>
</feature>
<dbReference type="Proteomes" id="UP001608902">
    <property type="component" value="Unassembled WGS sequence"/>
</dbReference>
<protein>
    <submittedName>
        <fullName evidence="2">Uncharacterized protein</fullName>
    </submittedName>
</protein>
<dbReference type="EMBL" id="JBGFUD010016941">
    <property type="protein sequence ID" value="MFH4984360.1"/>
    <property type="molecule type" value="Genomic_DNA"/>
</dbReference>
<proteinExistence type="predicted"/>
<evidence type="ECO:0000313" key="2">
    <source>
        <dbReference type="EMBL" id="MFH4984360.1"/>
    </source>
</evidence>
<feature type="compositionally biased region" description="Polar residues" evidence="1">
    <location>
        <begin position="49"/>
        <end position="68"/>
    </location>
</feature>
<feature type="compositionally biased region" description="Polar residues" evidence="1">
    <location>
        <begin position="1"/>
        <end position="21"/>
    </location>
</feature>
<comment type="caution">
    <text evidence="2">The sequence shown here is derived from an EMBL/GenBank/DDBJ whole genome shotgun (WGS) entry which is preliminary data.</text>
</comment>